<sequence length="115" mass="12702">MATIKTITPHFVSDNQPATLHFNLWDKFNEFADAQKSNQTLWFFLVLMVHGVVFLPIPAVLSYYFDGSAAVLAVTMICFFANLIANMAGAGIRTVLKLFAASILIHVAMIIIVIV</sequence>
<feature type="transmembrane region" description="Helical" evidence="1">
    <location>
        <begin position="41"/>
        <end position="64"/>
    </location>
</feature>
<evidence type="ECO:0000313" key="2">
    <source>
        <dbReference type="EMBL" id="GAA4923704.1"/>
    </source>
</evidence>
<dbReference type="Proteomes" id="UP001501436">
    <property type="component" value="Unassembled WGS sequence"/>
</dbReference>
<accession>A0ABP9FZQ7</accession>
<feature type="transmembrane region" description="Helical" evidence="1">
    <location>
        <begin position="95"/>
        <end position="114"/>
    </location>
</feature>
<name>A0ABP9FZQ7_9SPHI</name>
<proteinExistence type="predicted"/>
<keyword evidence="3" id="KW-1185">Reference proteome</keyword>
<keyword evidence="1" id="KW-1133">Transmembrane helix</keyword>
<dbReference type="EMBL" id="BAABJI010000002">
    <property type="protein sequence ID" value="GAA4923704.1"/>
    <property type="molecule type" value="Genomic_DNA"/>
</dbReference>
<evidence type="ECO:0000256" key="1">
    <source>
        <dbReference type="SAM" id="Phobius"/>
    </source>
</evidence>
<keyword evidence="1" id="KW-0812">Transmembrane</keyword>
<reference evidence="3" key="1">
    <citation type="journal article" date="2019" name="Int. J. Syst. Evol. Microbiol.">
        <title>The Global Catalogue of Microorganisms (GCM) 10K type strain sequencing project: providing services to taxonomists for standard genome sequencing and annotation.</title>
        <authorList>
            <consortium name="The Broad Institute Genomics Platform"/>
            <consortium name="The Broad Institute Genome Sequencing Center for Infectious Disease"/>
            <person name="Wu L."/>
            <person name="Ma J."/>
        </authorList>
    </citation>
    <scope>NUCLEOTIDE SEQUENCE [LARGE SCALE GENOMIC DNA]</scope>
    <source>
        <strain evidence="3">JCM 18283</strain>
    </source>
</reference>
<protein>
    <recommendedName>
        <fullName evidence="4">MFS transporter</fullName>
    </recommendedName>
</protein>
<dbReference type="RefSeq" id="WP_345332060.1">
    <property type="nucleotide sequence ID" value="NZ_BAABJI010000002.1"/>
</dbReference>
<evidence type="ECO:0008006" key="4">
    <source>
        <dbReference type="Google" id="ProtNLM"/>
    </source>
</evidence>
<evidence type="ECO:0000313" key="3">
    <source>
        <dbReference type="Proteomes" id="UP001501436"/>
    </source>
</evidence>
<keyword evidence="1" id="KW-0472">Membrane</keyword>
<organism evidence="2 3">
    <name type="scientific">Mucilaginibacter defluvii</name>
    <dbReference type="NCBI Taxonomy" id="1196019"/>
    <lineage>
        <taxon>Bacteria</taxon>
        <taxon>Pseudomonadati</taxon>
        <taxon>Bacteroidota</taxon>
        <taxon>Sphingobacteriia</taxon>
        <taxon>Sphingobacteriales</taxon>
        <taxon>Sphingobacteriaceae</taxon>
        <taxon>Mucilaginibacter</taxon>
    </lineage>
</organism>
<gene>
    <name evidence="2" type="ORF">GCM10023313_29980</name>
</gene>
<feature type="transmembrane region" description="Helical" evidence="1">
    <location>
        <begin position="70"/>
        <end position="88"/>
    </location>
</feature>
<comment type="caution">
    <text evidence="2">The sequence shown here is derived from an EMBL/GenBank/DDBJ whole genome shotgun (WGS) entry which is preliminary data.</text>
</comment>